<dbReference type="PANTHER" id="PTHR43804:SF7">
    <property type="entry name" value="LD18447P"/>
    <property type="match status" value="1"/>
</dbReference>
<dbReference type="InterPro" id="IPR045853">
    <property type="entry name" value="Pep_chain_release_fac_I_sf"/>
</dbReference>
<organism evidence="9">
    <name type="scientific">Buchnera aphidicola</name>
    <name type="common">Anoecia corni</name>
    <dbReference type="NCBI Taxonomy" id="2994477"/>
    <lineage>
        <taxon>Bacteria</taxon>
        <taxon>Pseudomonadati</taxon>
        <taxon>Pseudomonadota</taxon>
        <taxon>Gammaproteobacteria</taxon>
        <taxon>Enterobacterales</taxon>
        <taxon>Erwiniaceae</taxon>
        <taxon>Buchnera</taxon>
    </lineage>
</organism>
<protein>
    <recommendedName>
        <fullName evidence="5 6">Peptide chain release factor 1</fullName>
        <shortName evidence="5">RF-1</shortName>
    </recommendedName>
</protein>
<name>A0AAT9IFW9_9GAMM</name>
<feature type="domain" description="Prokaryotic-type class I peptide chain release factors" evidence="8">
    <location>
        <begin position="228"/>
        <end position="244"/>
    </location>
</feature>
<evidence type="ECO:0000259" key="8">
    <source>
        <dbReference type="PROSITE" id="PS00745"/>
    </source>
</evidence>
<dbReference type="InterPro" id="IPR004373">
    <property type="entry name" value="RF-1"/>
</dbReference>
<comment type="subcellular location">
    <subcellularLocation>
        <location evidence="5">Cytoplasm</location>
    </subcellularLocation>
</comment>
<keyword evidence="4 5" id="KW-0648">Protein biosynthesis</keyword>
<accession>A0AAT9IFW9</accession>
<dbReference type="NCBIfam" id="TIGR00019">
    <property type="entry name" value="prfA"/>
    <property type="match status" value="1"/>
</dbReference>
<dbReference type="InterPro" id="IPR000352">
    <property type="entry name" value="Pep_chain_release_fac_I"/>
</dbReference>
<dbReference type="Gene3D" id="3.30.70.1660">
    <property type="match status" value="1"/>
</dbReference>
<comment type="similarity">
    <text evidence="2 5">Belongs to the prokaryotic/mitochondrial release factor family.</text>
</comment>
<dbReference type="PANTHER" id="PTHR43804">
    <property type="entry name" value="LD18447P"/>
    <property type="match status" value="1"/>
</dbReference>
<gene>
    <name evidence="5 9" type="primary">prfA</name>
    <name evidence="9" type="ORF">BUANCORI2928_140</name>
</gene>
<feature type="modified residue" description="N5-methylglutamine" evidence="5">
    <location>
        <position position="235"/>
    </location>
</feature>
<dbReference type="AlphaFoldDB" id="A0AAT9IFW9"/>
<evidence type="ECO:0000256" key="4">
    <source>
        <dbReference type="ARBA" id="ARBA00022917"/>
    </source>
</evidence>
<reference evidence="9" key="1">
    <citation type="submission" date="2024-06" db="EMBL/GenBank/DDBJ databases">
        <authorList>
            <person name="Manzano-Marin A."/>
            <person name="Manzano-Marin A."/>
            <person name="Alejandro Manzano Marin A."/>
        </authorList>
    </citation>
    <scope>NUCLEOTIDE SEQUENCE</scope>
    <source>
        <strain evidence="9">Ancorni-2928</strain>
    </source>
</reference>
<keyword evidence="3 5" id="KW-0488">Methylation</keyword>
<sequence>MHPSIIKKLEEIKKRYHELEIMLSDSNIIQNQHHFKKTSQEYANISNLIENFLNWKKTLKEIKKTELLLNDQELKSIAESELKILKKKYLKIEKKIKKLLIPKNPNDEHSCFIEIRAATGGNEAAIFAGDLFKMYTKYADLCLWKTNIIHISEGEQGGFKEIIARIRGKGVVGKLKFESGGHRVQRIPKTESQGRIHTSTCTVAIMPELPKSERINLKTKDLKIDTFRSSGAGGQHVNTTDSAIRITHIPTGQTVECQDERSQHKNKAKALSILTARVNALEQEKKNQKNALTRKNLLGTGERSDRNRTYNFHKNRITDHRINLSLYSLNEILNGKLDLLIQPLQEQYNANIIHSLSKDTL</sequence>
<dbReference type="InterPro" id="IPR050057">
    <property type="entry name" value="Prokaryotic/Mito_RF"/>
</dbReference>
<dbReference type="RefSeq" id="WP_367681113.1">
    <property type="nucleotide sequence ID" value="NZ_OZ060371.1"/>
</dbReference>
<feature type="coiled-coil region" evidence="7">
    <location>
        <begin position="264"/>
        <end position="298"/>
    </location>
</feature>
<dbReference type="GO" id="GO:0016149">
    <property type="term" value="F:translation release factor activity, codon specific"/>
    <property type="evidence" value="ECO:0007669"/>
    <property type="project" value="UniProtKB-UniRule"/>
</dbReference>
<dbReference type="Gene3D" id="6.10.140.1950">
    <property type="match status" value="1"/>
</dbReference>
<keyword evidence="7" id="KW-0175">Coiled coil</keyword>
<evidence type="ECO:0000256" key="7">
    <source>
        <dbReference type="SAM" id="Coils"/>
    </source>
</evidence>
<dbReference type="SMART" id="SM00937">
    <property type="entry name" value="PCRF"/>
    <property type="match status" value="1"/>
</dbReference>
<dbReference type="HAMAP" id="MF_00093">
    <property type="entry name" value="Rel_fac_1"/>
    <property type="match status" value="1"/>
</dbReference>
<dbReference type="FunFam" id="3.30.160.20:FF:000004">
    <property type="entry name" value="Peptide chain release factor 1"/>
    <property type="match status" value="1"/>
</dbReference>
<keyword evidence="5" id="KW-0963">Cytoplasm</keyword>
<evidence type="ECO:0000256" key="1">
    <source>
        <dbReference type="ARBA" id="ARBA00002986"/>
    </source>
</evidence>
<dbReference type="GO" id="GO:0005737">
    <property type="term" value="C:cytoplasm"/>
    <property type="evidence" value="ECO:0007669"/>
    <property type="project" value="UniProtKB-SubCell"/>
</dbReference>
<evidence type="ECO:0000256" key="2">
    <source>
        <dbReference type="ARBA" id="ARBA00010835"/>
    </source>
</evidence>
<comment type="function">
    <text evidence="1 5">Peptide chain release factor 1 directs the termination of translation in response to the peptide chain termination codons UAG and UAA.</text>
</comment>
<evidence type="ECO:0000313" key="9">
    <source>
        <dbReference type="EMBL" id="CAL4042569.1"/>
    </source>
</evidence>
<dbReference type="Gene3D" id="3.30.160.20">
    <property type="match status" value="1"/>
</dbReference>
<dbReference type="NCBIfam" id="NF001859">
    <property type="entry name" value="PRK00591.1"/>
    <property type="match status" value="1"/>
</dbReference>
<proteinExistence type="inferred from homology"/>
<evidence type="ECO:0000256" key="6">
    <source>
        <dbReference type="NCBIfam" id="TIGR00019"/>
    </source>
</evidence>
<dbReference type="Pfam" id="PF00472">
    <property type="entry name" value="RF-1"/>
    <property type="match status" value="1"/>
</dbReference>
<evidence type="ECO:0000256" key="5">
    <source>
        <dbReference type="HAMAP-Rule" id="MF_00093"/>
    </source>
</evidence>
<dbReference type="SUPFAM" id="SSF75620">
    <property type="entry name" value="Release factor"/>
    <property type="match status" value="1"/>
</dbReference>
<dbReference type="InterPro" id="IPR005139">
    <property type="entry name" value="PCRF"/>
</dbReference>
<dbReference type="FunFam" id="3.30.70.1660:FF:000002">
    <property type="entry name" value="Peptide chain release factor 1"/>
    <property type="match status" value="1"/>
</dbReference>
<dbReference type="EMBL" id="OZ060371">
    <property type="protein sequence ID" value="CAL4042569.1"/>
    <property type="molecule type" value="Genomic_DNA"/>
</dbReference>
<dbReference type="PROSITE" id="PS00745">
    <property type="entry name" value="RF_PROK_I"/>
    <property type="match status" value="1"/>
</dbReference>
<evidence type="ECO:0000256" key="3">
    <source>
        <dbReference type="ARBA" id="ARBA00022481"/>
    </source>
</evidence>
<comment type="PTM">
    <text evidence="5">Methylated by PrmC. Methylation increases the termination efficiency of RF1.</text>
</comment>
<dbReference type="Pfam" id="PF03462">
    <property type="entry name" value="PCRF"/>
    <property type="match status" value="1"/>
</dbReference>